<dbReference type="Ensembl" id="ENSPKIT00000023466.1">
    <property type="protein sequence ID" value="ENSPKIP00000011521.1"/>
    <property type="gene ID" value="ENSPKIG00000018559.1"/>
</dbReference>
<accession>A0A3B3R1E7</accession>
<reference evidence="1" key="1">
    <citation type="submission" date="2025-08" db="UniProtKB">
        <authorList>
            <consortium name="Ensembl"/>
        </authorList>
    </citation>
    <scope>IDENTIFICATION</scope>
</reference>
<dbReference type="InterPro" id="IPR011990">
    <property type="entry name" value="TPR-like_helical_dom_sf"/>
</dbReference>
<evidence type="ECO:0000313" key="2">
    <source>
        <dbReference type="Proteomes" id="UP000261540"/>
    </source>
</evidence>
<evidence type="ECO:0000313" key="1">
    <source>
        <dbReference type="Ensembl" id="ENSPKIP00000011521.1"/>
    </source>
</evidence>
<dbReference type="AlphaFoldDB" id="A0A3B3R1E7"/>
<dbReference type="PANTHER" id="PTHR31919">
    <property type="entry name" value="ZINC FINGERS AND HOMEOBOXES PROTEIN 1, ISOFORM 2"/>
    <property type="match status" value="1"/>
</dbReference>
<organism evidence="1 2">
    <name type="scientific">Paramormyrops kingsleyae</name>
    <dbReference type="NCBI Taxonomy" id="1676925"/>
    <lineage>
        <taxon>Eukaryota</taxon>
        <taxon>Metazoa</taxon>
        <taxon>Chordata</taxon>
        <taxon>Craniata</taxon>
        <taxon>Vertebrata</taxon>
        <taxon>Euteleostomi</taxon>
        <taxon>Actinopterygii</taxon>
        <taxon>Neopterygii</taxon>
        <taxon>Teleostei</taxon>
        <taxon>Osteoglossocephala</taxon>
        <taxon>Osteoglossomorpha</taxon>
        <taxon>Osteoglossiformes</taxon>
        <taxon>Mormyridae</taxon>
        <taxon>Paramormyrops</taxon>
    </lineage>
</organism>
<sequence>KSIWKKWLLNLPIFGSTFDDSVFEECRNRVPIALSSYNAKSCEPKWFCENVPTDDELEEQKVFKFRADLAYSQNDYKKALADYSTCLSLIPKGNVAIRRDVLEGQARCHCHLGRREEPLEIKKEATNTGHLTCALNLQLTVQQLFGDVGEEISVLRQLVSLHPYNPWYWQRLARCYWALSPSPRGNGSRADGHHGAEMPIGGQSTGQGADVQLKACMCFVRTRLLIHLLRIQQSSFVLQCNERALEEVEEALRCLGPDAKTLQLISEVMAEDLVPEKMKEDNQDGESLDALCNVDFDERWYDKLKRRLMALHFHVYLQRICSVNTFH</sequence>
<dbReference type="SUPFAM" id="SSF48452">
    <property type="entry name" value="TPR-like"/>
    <property type="match status" value="1"/>
</dbReference>
<keyword evidence="2" id="KW-1185">Reference proteome</keyword>
<dbReference type="PANTHER" id="PTHR31919:SF1">
    <property type="entry name" value="ZINC FINGERS AND HOMEOBOXES PROTEIN 1, ISOFORM 2"/>
    <property type="match status" value="1"/>
</dbReference>
<dbReference type="Pfam" id="PF17826">
    <property type="entry name" value="DUF5588"/>
    <property type="match status" value="2"/>
</dbReference>
<dbReference type="InterPro" id="IPR041404">
    <property type="entry name" value="DUF5588"/>
</dbReference>
<dbReference type="GeneTree" id="ENSGT00390000011435"/>
<dbReference type="Proteomes" id="UP000261540">
    <property type="component" value="Unplaced"/>
</dbReference>
<proteinExistence type="predicted"/>
<reference evidence="1" key="2">
    <citation type="submission" date="2025-09" db="UniProtKB">
        <authorList>
            <consortium name="Ensembl"/>
        </authorList>
    </citation>
    <scope>IDENTIFICATION</scope>
</reference>
<dbReference type="Gene3D" id="1.25.40.10">
    <property type="entry name" value="Tetratricopeptide repeat domain"/>
    <property type="match status" value="1"/>
</dbReference>
<protein>
    <submittedName>
        <fullName evidence="1">Zgc:101716</fullName>
    </submittedName>
</protein>
<name>A0A3B3R1E7_9TELE</name>